<evidence type="ECO:0000256" key="1">
    <source>
        <dbReference type="SAM" id="MobiDB-lite"/>
    </source>
</evidence>
<organism evidence="2 3">
    <name type="scientific">Roseicella aerolata</name>
    <dbReference type="NCBI Taxonomy" id="2883479"/>
    <lineage>
        <taxon>Bacteria</taxon>
        <taxon>Pseudomonadati</taxon>
        <taxon>Pseudomonadota</taxon>
        <taxon>Alphaproteobacteria</taxon>
        <taxon>Acetobacterales</taxon>
        <taxon>Roseomonadaceae</taxon>
        <taxon>Roseicella</taxon>
    </lineage>
</organism>
<dbReference type="RefSeq" id="WP_226611809.1">
    <property type="nucleotide sequence ID" value="NZ_JAJAQI010000039.1"/>
</dbReference>
<dbReference type="GO" id="GO:0015074">
    <property type="term" value="P:DNA integration"/>
    <property type="evidence" value="ECO:0007669"/>
    <property type="project" value="InterPro"/>
</dbReference>
<feature type="region of interest" description="Disordered" evidence="1">
    <location>
        <begin position="31"/>
        <end position="55"/>
    </location>
</feature>
<gene>
    <name evidence="2" type="ORF">LHA35_21280</name>
</gene>
<keyword evidence="3" id="KW-1185">Reference proteome</keyword>
<dbReference type="Gene3D" id="1.10.443.10">
    <property type="entry name" value="Intergrase catalytic core"/>
    <property type="match status" value="1"/>
</dbReference>
<dbReference type="AlphaFoldDB" id="A0A9X1IGX3"/>
<accession>A0A9X1IGX3</accession>
<dbReference type="EMBL" id="JAJAQI010000039">
    <property type="protein sequence ID" value="MCB4824267.1"/>
    <property type="molecule type" value="Genomic_DNA"/>
</dbReference>
<evidence type="ECO:0000313" key="2">
    <source>
        <dbReference type="EMBL" id="MCB4824267.1"/>
    </source>
</evidence>
<name>A0A9X1IGX3_9PROT</name>
<evidence type="ECO:0000313" key="3">
    <source>
        <dbReference type="Proteomes" id="UP001139311"/>
    </source>
</evidence>
<feature type="compositionally biased region" description="Acidic residues" evidence="1">
    <location>
        <begin position="34"/>
        <end position="50"/>
    </location>
</feature>
<protein>
    <recommendedName>
        <fullName evidence="4">Tyr recombinase domain-containing protein</fullName>
    </recommendedName>
</protein>
<reference evidence="2" key="1">
    <citation type="submission" date="2021-10" db="EMBL/GenBank/DDBJ databases">
        <title>Roseicella aerolatum sp. nov., isolated from aerosols of e-waste dismantling site.</title>
        <authorList>
            <person name="Qin T."/>
        </authorList>
    </citation>
    <scope>NUCLEOTIDE SEQUENCE</scope>
    <source>
        <strain evidence="2">GB24</strain>
    </source>
</reference>
<dbReference type="InterPro" id="IPR013762">
    <property type="entry name" value="Integrase-like_cat_sf"/>
</dbReference>
<dbReference type="GO" id="GO:0006310">
    <property type="term" value="P:DNA recombination"/>
    <property type="evidence" value="ECO:0007669"/>
    <property type="project" value="InterPro"/>
</dbReference>
<comment type="caution">
    <text evidence="2">The sequence shown here is derived from an EMBL/GenBank/DDBJ whole genome shotgun (WGS) entry which is preliminary data.</text>
</comment>
<proteinExistence type="predicted"/>
<sequence>MIQRGYGHFGQLDEDAFRIFLQDLAADLAGQDDPGVEGDNEAFESDADLPEDGRADGDLEIEAARTAGIGYWTAYYRLLVWSYLWRQRPALAEAGLPILPFQPFADRDSSIAAISKRVAVRALGWVRPLPDEVAAPIMEAAVRMIGSPANDIIAIQRAYNEFRRSNSGTNAEQTQKRRAFLATFRFSTLPGESAPWRPPLSTVAPGGTVARAEALKATLELRELVNNVCDAAVIVLQSAAGQRIGEICGLEAGTDGQAGIPSCIEVRRSHSGLLDLFLLKGKLYKTRSAPVDAEWLIGSRPVGTDFLPPPVRAVEVLVELFRPWRDLAADERASRSLIVTSRANGLPWKPGTVNTVTNLNLLDGQKRFVERHVDLSRLPDRNPREEDLARYRRSRGRCIRTHQWRATFALYVNRIDNRLVPALAQQFHHLSLAMTEGYVGSDPTLLGDFDSSLMQRTVDFFLQATRENPPALAGRFAEIIERYRPEIAAVVGGRTGTDARVAVEEWVVEHDLRIWFAAHGKCFMGFNPKEARCHEVAGTTSWRNQKPNYAARETSICAGCSCFAVDGEHGDYWETRYRANQGAWLAAVNQGDTRGYRAVRARAEQAAAMLRALGREFPHVEVAGAA</sequence>
<dbReference type="GO" id="GO:0003677">
    <property type="term" value="F:DNA binding"/>
    <property type="evidence" value="ECO:0007669"/>
    <property type="project" value="InterPro"/>
</dbReference>
<evidence type="ECO:0008006" key="4">
    <source>
        <dbReference type="Google" id="ProtNLM"/>
    </source>
</evidence>
<dbReference type="Proteomes" id="UP001139311">
    <property type="component" value="Unassembled WGS sequence"/>
</dbReference>